<dbReference type="GO" id="GO:0008168">
    <property type="term" value="F:methyltransferase activity"/>
    <property type="evidence" value="ECO:0007669"/>
    <property type="project" value="UniProtKB-KW"/>
</dbReference>
<dbReference type="Proteomes" id="UP000176609">
    <property type="component" value="Unassembled WGS sequence"/>
</dbReference>
<dbReference type="GO" id="GO:0016757">
    <property type="term" value="F:glycosyltransferase activity"/>
    <property type="evidence" value="ECO:0007669"/>
    <property type="project" value="InterPro"/>
</dbReference>
<dbReference type="Gene3D" id="1.25.40.10">
    <property type="entry name" value="Tetratricopeptide repeat domain"/>
    <property type="match status" value="1"/>
</dbReference>
<keyword evidence="1" id="KW-0489">Methyltransferase</keyword>
<dbReference type="Pfam" id="PF02636">
    <property type="entry name" value="Methyltransf_28"/>
    <property type="match status" value="1"/>
</dbReference>
<evidence type="ECO:0000259" key="3">
    <source>
        <dbReference type="Pfam" id="PF00534"/>
    </source>
</evidence>
<dbReference type="PANTHER" id="PTHR12526:SF584">
    <property type="entry name" value="GLYCOSYLTRANSFERASE"/>
    <property type="match status" value="1"/>
</dbReference>
<dbReference type="InterPro" id="IPR011990">
    <property type="entry name" value="TPR-like_helical_dom_sf"/>
</dbReference>
<dbReference type="PANTHER" id="PTHR12526">
    <property type="entry name" value="GLYCOSYLTRANSFERASE"/>
    <property type="match status" value="1"/>
</dbReference>
<protein>
    <recommendedName>
        <fullName evidence="3">Glycosyl transferase family 1 domain-containing protein</fullName>
    </recommendedName>
</protein>
<dbReference type="CDD" id="cd03801">
    <property type="entry name" value="GT4_PimA-like"/>
    <property type="match status" value="1"/>
</dbReference>
<dbReference type="Gene3D" id="3.40.50.2000">
    <property type="entry name" value="Glycogen Phosphorylase B"/>
    <property type="match status" value="1"/>
</dbReference>
<dbReference type="InterPro" id="IPR029063">
    <property type="entry name" value="SAM-dependent_MTases_sf"/>
</dbReference>
<sequence>MVIQPFSSRFETPRVQLSNEAFTNTGINLFFSEKVPFADRTGLRFAKNIVNLFEERIGKLKKKKGKIHIYELGAGTGILALRILDYLKSRNLSLYQQIVLHISDISRPTIAELAKIGKFKAHSSRIVFEIINAVNPRFKYKPLLIYFTDLIDALPCRHIQTINGQIFEIQVQTFVDDNAQVVDTVKYPPTALNPKIKLSLAPQLIKIFKEEYRKIPIDGLKNMSQEEKLDLKKLTSIFINDRIFNYSFSAKHCLRNCLAALEPGGFILFSDFGTTSKESPDLSMWSEFGITIFFAVDFYSIKQDFEKSGSTVMLASNTPGGPQEMLFDTLGGDKIFEKKFHKYFGWNNQQKIDEFLTKTKNILQSENLQKDYKLKMINDLYKALPQILRRDYQILNDLALFHQMFGFDKQALMYTRLIENEYGHTAGVYCYLIRGRVYQSLGDFILAEENYRKASALNSPAAIYELANFYMLQKRTHDYIKTMRKYLKFTNQSDFLKSLFLISTAHEITVDIASAKEVLGQIIKLGDQMKNISDGEKSFLEQAKTQLAVFTQKSTLDYKGKSFSCIWDQNTIAFLLGKQFTPWTPDGLNKPVETFLGGSEEAVVYLSEELTKLGWKITVYGEPSKKEGIYRGVRWLNYYRFNPKDRFNILAYWRNPQMIDLSCRASQIYFWTHDADLKSFFSEERLSKLDKIIVLSRAHRKTLPNIEKRKFLTSANGLHEHFPRIKPRNNPHWCIWTSSYDRGLEYLLAIWPDVVKKIPDAKLHIFYGWQIFDIRFKNEPRVLAWKNEIEQLMQQPGVTHHGKVSQTEIEKWYKKCGIFAYPSHFFEISCVSAMKAQAFGTIPVTTTIGALSETVQFGIKIRGDINKPKVLEEYKKALIKVLKDPKWQAGHRKKMMRWAKNKYSWANVAKQWSDEFKLFKNKKN</sequence>
<evidence type="ECO:0000313" key="4">
    <source>
        <dbReference type="EMBL" id="OGG26108.1"/>
    </source>
</evidence>
<dbReference type="AlphaFoldDB" id="A0A1F6AN64"/>
<gene>
    <name evidence="4" type="ORF">A2960_03885</name>
</gene>
<dbReference type="SUPFAM" id="SSF53335">
    <property type="entry name" value="S-adenosyl-L-methionine-dependent methyltransferases"/>
    <property type="match status" value="1"/>
</dbReference>
<dbReference type="Gene3D" id="3.40.50.12710">
    <property type="match status" value="1"/>
</dbReference>
<evidence type="ECO:0000313" key="5">
    <source>
        <dbReference type="Proteomes" id="UP000176609"/>
    </source>
</evidence>
<dbReference type="EMBL" id="MFJR01000013">
    <property type="protein sequence ID" value="OGG26108.1"/>
    <property type="molecule type" value="Genomic_DNA"/>
</dbReference>
<name>A0A1F6AN64_9BACT</name>
<dbReference type="Pfam" id="PF00534">
    <property type="entry name" value="Glycos_transf_1"/>
    <property type="match status" value="1"/>
</dbReference>
<dbReference type="InterPro" id="IPR003788">
    <property type="entry name" value="NDUFAF7"/>
</dbReference>
<dbReference type="SUPFAM" id="SSF81901">
    <property type="entry name" value="HCP-like"/>
    <property type="match status" value="1"/>
</dbReference>
<evidence type="ECO:0000256" key="1">
    <source>
        <dbReference type="ARBA" id="ARBA00022603"/>
    </source>
</evidence>
<evidence type="ECO:0000256" key="2">
    <source>
        <dbReference type="ARBA" id="ARBA00022679"/>
    </source>
</evidence>
<reference evidence="4 5" key="1">
    <citation type="journal article" date="2016" name="Nat. Commun.">
        <title>Thousands of microbial genomes shed light on interconnected biogeochemical processes in an aquifer system.</title>
        <authorList>
            <person name="Anantharaman K."/>
            <person name="Brown C.T."/>
            <person name="Hug L.A."/>
            <person name="Sharon I."/>
            <person name="Castelle C.J."/>
            <person name="Probst A.J."/>
            <person name="Thomas B.C."/>
            <person name="Singh A."/>
            <person name="Wilkins M.J."/>
            <person name="Karaoz U."/>
            <person name="Brodie E.L."/>
            <person name="Williams K.H."/>
            <person name="Hubbard S.S."/>
            <person name="Banfield J.F."/>
        </authorList>
    </citation>
    <scope>NUCLEOTIDE SEQUENCE [LARGE SCALE GENOMIC DNA]</scope>
</reference>
<feature type="domain" description="Glycosyl transferase family 1" evidence="3">
    <location>
        <begin position="741"/>
        <end position="903"/>
    </location>
</feature>
<dbReference type="SUPFAM" id="SSF53756">
    <property type="entry name" value="UDP-Glycosyltransferase/glycogen phosphorylase"/>
    <property type="match status" value="1"/>
</dbReference>
<organism evidence="4 5">
    <name type="scientific">Candidatus Gottesmanbacteria bacterium RIFCSPLOWO2_01_FULL_39_12b</name>
    <dbReference type="NCBI Taxonomy" id="1798388"/>
    <lineage>
        <taxon>Bacteria</taxon>
        <taxon>Candidatus Gottesmaniibacteriota</taxon>
    </lineage>
</organism>
<dbReference type="InterPro" id="IPR038375">
    <property type="entry name" value="NDUFAF7_sf"/>
</dbReference>
<dbReference type="InterPro" id="IPR001296">
    <property type="entry name" value="Glyco_trans_1"/>
</dbReference>
<comment type="caution">
    <text evidence="4">The sequence shown here is derived from an EMBL/GenBank/DDBJ whole genome shotgun (WGS) entry which is preliminary data.</text>
</comment>
<accession>A0A1F6AN64</accession>
<keyword evidence="2" id="KW-0808">Transferase</keyword>
<proteinExistence type="predicted"/>
<dbReference type="GO" id="GO:0032259">
    <property type="term" value="P:methylation"/>
    <property type="evidence" value="ECO:0007669"/>
    <property type="project" value="UniProtKB-KW"/>
</dbReference>